<evidence type="ECO:0000313" key="3">
    <source>
        <dbReference type="Proteomes" id="UP001243330"/>
    </source>
</evidence>
<name>A0AAD9AEA4_9PEZI</name>
<organism evidence="2 3">
    <name type="scientific">Colletotrichum chrysophilum</name>
    <dbReference type="NCBI Taxonomy" id="1836956"/>
    <lineage>
        <taxon>Eukaryota</taxon>
        <taxon>Fungi</taxon>
        <taxon>Dikarya</taxon>
        <taxon>Ascomycota</taxon>
        <taxon>Pezizomycotina</taxon>
        <taxon>Sordariomycetes</taxon>
        <taxon>Hypocreomycetidae</taxon>
        <taxon>Glomerellales</taxon>
        <taxon>Glomerellaceae</taxon>
        <taxon>Colletotrichum</taxon>
        <taxon>Colletotrichum gloeosporioides species complex</taxon>
    </lineage>
</organism>
<reference evidence="2" key="1">
    <citation type="submission" date="2023-01" db="EMBL/GenBank/DDBJ databases">
        <title>Colletotrichum chrysophilum M932 genome sequence.</title>
        <authorList>
            <person name="Baroncelli R."/>
        </authorList>
    </citation>
    <scope>NUCLEOTIDE SEQUENCE</scope>
    <source>
        <strain evidence="2">M932</strain>
    </source>
</reference>
<gene>
    <name evidence="2" type="ORF">CCHR01_10803</name>
</gene>
<protein>
    <submittedName>
        <fullName evidence="2">Uncharacterized protein</fullName>
    </submittedName>
</protein>
<sequence length="168" mass="18482">MRLKHSLCFVYFDRVDSRKDCDSSDVGDASRQMHDGSDMSSGTSRDVRGQLICLHDGHTSSLFTPQWQSSARRHASWTWQDTTTTIPHDAALPCASLLCARMTFCSQAQGQKRKTGGDRTEGRRHRTGFGAFSCSIAHTHVSIPFSRTPSPSMRPCFGIGHGSAGFIS</sequence>
<proteinExistence type="predicted"/>
<evidence type="ECO:0000313" key="2">
    <source>
        <dbReference type="EMBL" id="KAK1846576.1"/>
    </source>
</evidence>
<dbReference type="EMBL" id="JAQOWY010000231">
    <property type="protein sequence ID" value="KAK1846576.1"/>
    <property type="molecule type" value="Genomic_DNA"/>
</dbReference>
<dbReference type="AlphaFoldDB" id="A0AAD9AEA4"/>
<keyword evidence="3" id="KW-1185">Reference proteome</keyword>
<comment type="caution">
    <text evidence="2">The sequence shown here is derived from an EMBL/GenBank/DDBJ whole genome shotgun (WGS) entry which is preliminary data.</text>
</comment>
<feature type="region of interest" description="Disordered" evidence="1">
    <location>
        <begin position="18"/>
        <end position="44"/>
    </location>
</feature>
<dbReference type="Proteomes" id="UP001243330">
    <property type="component" value="Unassembled WGS sequence"/>
</dbReference>
<evidence type="ECO:0000256" key="1">
    <source>
        <dbReference type="SAM" id="MobiDB-lite"/>
    </source>
</evidence>
<accession>A0AAD9AEA4</accession>